<evidence type="ECO:0000256" key="6">
    <source>
        <dbReference type="SAM" id="SignalP"/>
    </source>
</evidence>
<keyword evidence="5" id="KW-0998">Cell outer membrane</keyword>
<evidence type="ECO:0000259" key="7">
    <source>
        <dbReference type="Pfam" id="PF07980"/>
    </source>
</evidence>
<evidence type="ECO:0000313" key="9">
    <source>
        <dbReference type="EMBL" id="RLT79704.1"/>
    </source>
</evidence>
<gene>
    <name evidence="9" type="ORF">D7Y07_12260</name>
</gene>
<dbReference type="GO" id="GO:0009279">
    <property type="term" value="C:cell outer membrane"/>
    <property type="evidence" value="ECO:0007669"/>
    <property type="project" value="UniProtKB-SubCell"/>
</dbReference>
<comment type="caution">
    <text evidence="9">The sequence shown here is derived from an EMBL/GenBank/DDBJ whole genome shotgun (WGS) entry which is preliminary data.</text>
</comment>
<evidence type="ECO:0000256" key="4">
    <source>
        <dbReference type="ARBA" id="ARBA00023136"/>
    </source>
</evidence>
<reference evidence="9 10" key="1">
    <citation type="submission" date="2018-09" db="EMBL/GenBank/DDBJ databases">
        <title>Murine metabolic-syndrome-specific gut microbial biobank.</title>
        <authorList>
            <person name="Liu C."/>
        </authorList>
    </citation>
    <scope>NUCLEOTIDE SEQUENCE [LARGE SCALE GENOMIC DNA]</scope>
    <source>
        <strain evidence="9 10">0.1X-D8-26</strain>
    </source>
</reference>
<dbReference type="PROSITE" id="PS51257">
    <property type="entry name" value="PROKAR_LIPOPROTEIN"/>
    <property type="match status" value="1"/>
</dbReference>
<feature type="domain" description="SusD-like N-terminal" evidence="8">
    <location>
        <begin position="115"/>
        <end position="241"/>
    </location>
</feature>
<evidence type="ECO:0000256" key="5">
    <source>
        <dbReference type="ARBA" id="ARBA00023237"/>
    </source>
</evidence>
<keyword evidence="4" id="KW-0472">Membrane</keyword>
<feature type="domain" description="RagB/SusD" evidence="7">
    <location>
        <begin position="338"/>
        <end position="614"/>
    </location>
</feature>
<comment type="similarity">
    <text evidence="2">Belongs to the SusD family.</text>
</comment>
<feature type="chain" id="PRO_5017956120" evidence="6">
    <location>
        <begin position="22"/>
        <end position="614"/>
    </location>
</feature>
<organism evidence="9 10">
    <name type="scientific">Bacteroides acidifaciens</name>
    <dbReference type="NCBI Taxonomy" id="85831"/>
    <lineage>
        <taxon>Bacteria</taxon>
        <taxon>Pseudomonadati</taxon>
        <taxon>Bacteroidota</taxon>
        <taxon>Bacteroidia</taxon>
        <taxon>Bacteroidales</taxon>
        <taxon>Bacteroidaceae</taxon>
        <taxon>Bacteroides</taxon>
    </lineage>
</organism>
<dbReference type="Proteomes" id="UP000267159">
    <property type="component" value="Unassembled WGS sequence"/>
</dbReference>
<dbReference type="AlphaFoldDB" id="A0A3L7Z1I1"/>
<sequence>MKLKYCIISSFIVLGGLCSCADVLDTAPDGRLSMKDIFADPTKVGAFLNTCYNHLPRKGYFYWGWDPAPVSLSDDAWTSGDGGSGVAPKVYRGQVSASDHPVRDAWLDDSQKNTWCTNNYWARYWQQIRLCTQFIENIDDAAVNSEIDRDRFRAEAHVLRAYFYSELVKWFGKVPVVRESIAFDADFSGMRRESVYDVVKFIEEDCDAAIYSDNLPWRITTASEGLRMTKAVAWAIKSKMMLFAASPLFNEGMNHWEEAYLVNRDAVNALKNNGYELFKECTNPTTYGTGKAAAFRQLFNTAADYVAEPRDKETIWQHVGHTCFVWHIGYIGSKGMNGIDGTYACGACPTQELVDAFNTLDGEPVLNLENPYNDEKHLLPNYNSRNTQYNPDDPFANRDPRMEETLMHNGSTFVWSGETKTVQTYKGGYNEINLNPGQVYNTRTGYYHCKFVQPGACKQNGIQTPAWKFFRLAEIILDYAEAAAEAGHLTDAKDAVDEIRARVGMPKLPAGLSQKEMILRVRNERQVELAWEECRYFDLRRWQQPDGDLSESCQWLTGMEPVRQPDGTFKYERYSISQNPRGGCETRDLLLPVPVVEAARLEAVTGESWQNPGW</sequence>
<dbReference type="EMBL" id="RAZM01000038">
    <property type="protein sequence ID" value="RLT79704.1"/>
    <property type="molecule type" value="Genomic_DNA"/>
</dbReference>
<comment type="subcellular location">
    <subcellularLocation>
        <location evidence="1">Cell outer membrane</location>
    </subcellularLocation>
</comment>
<dbReference type="InterPro" id="IPR012944">
    <property type="entry name" value="SusD_RagB_dom"/>
</dbReference>
<evidence type="ECO:0000256" key="3">
    <source>
        <dbReference type="ARBA" id="ARBA00022729"/>
    </source>
</evidence>
<dbReference type="RefSeq" id="WP_121766480.1">
    <property type="nucleotide sequence ID" value="NZ_RAZM01000038.1"/>
</dbReference>
<evidence type="ECO:0000313" key="10">
    <source>
        <dbReference type="Proteomes" id="UP000267159"/>
    </source>
</evidence>
<feature type="signal peptide" evidence="6">
    <location>
        <begin position="1"/>
        <end position="21"/>
    </location>
</feature>
<evidence type="ECO:0000256" key="1">
    <source>
        <dbReference type="ARBA" id="ARBA00004442"/>
    </source>
</evidence>
<dbReference type="InterPro" id="IPR011990">
    <property type="entry name" value="TPR-like_helical_dom_sf"/>
</dbReference>
<evidence type="ECO:0000259" key="8">
    <source>
        <dbReference type="Pfam" id="PF14322"/>
    </source>
</evidence>
<protein>
    <submittedName>
        <fullName evidence="9">RagB/SusD family nutrient uptake outer membrane protein</fullName>
    </submittedName>
</protein>
<dbReference type="SUPFAM" id="SSF48452">
    <property type="entry name" value="TPR-like"/>
    <property type="match status" value="1"/>
</dbReference>
<keyword evidence="3 6" id="KW-0732">Signal</keyword>
<proteinExistence type="inferred from homology"/>
<dbReference type="InterPro" id="IPR033985">
    <property type="entry name" value="SusD-like_N"/>
</dbReference>
<evidence type="ECO:0000256" key="2">
    <source>
        <dbReference type="ARBA" id="ARBA00006275"/>
    </source>
</evidence>
<accession>A0A3L7Z1I1</accession>
<name>A0A3L7Z1I1_9BACE</name>
<dbReference type="Pfam" id="PF14322">
    <property type="entry name" value="SusD-like_3"/>
    <property type="match status" value="1"/>
</dbReference>
<dbReference type="Pfam" id="PF07980">
    <property type="entry name" value="SusD_RagB"/>
    <property type="match status" value="1"/>
</dbReference>
<dbReference type="Gene3D" id="1.25.40.390">
    <property type="match status" value="1"/>
</dbReference>